<evidence type="ECO:0000313" key="2">
    <source>
        <dbReference type="EMBL" id="KAK9694273.1"/>
    </source>
</evidence>
<comment type="caution">
    <text evidence="2">The sequence shown here is derived from an EMBL/GenBank/DDBJ whole genome shotgun (WGS) entry which is preliminary data.</text>
</comment>
<dbReference type="Pfam" id="PF08398">
    <property type="entry name" value="Phospholip_A2_4"/>
    <property type="match status" value="1"/>
</dbReference>
<dbReference type="GO" id="GO:0005198">
    <property type="term" value="F:structural molecule activity"/>
    <property type="evidence" value="ECO:0007669"/>
    <property type="project" value="InterPro"/>
</dbReference>
<dbReference type="InterPro" id="IPR013607">
    <property type="entry name" value="Phospholipase_A2-like"/>
</dbReference>
<evidence type="ECO:0000259" key="1">
    <source>
        <dbReference type="Pfam" id="PF08398"/>
    </source>
</evidence>
<dbReference type="Proteomes" id="UP001458880">
    <property type="component" value="Unassembled WGS sequence"/>
</dbReference>
<dbReference type="Gene3D" id="1.20.90.10">
    <property type="entry name" value="Phospholipase A2 domain"/>
    <property type="match status" value="1"/>
</dbReference>
<evidence type="ECO:0000313" key="3">
    <source>
        <dbReference type="Proteomes" id="UP001458880"/>
    </source>
</evidence>
<gene>
    <name evidence="2" type="ORF">QE152_g33631</name>
</gene>
<feature type="domain" description="Phospholipase A2-like" evidence="1">
    <location>
        <begin position="20"/>
        <end position="96"/>
    </location>
</feature>
<dbReference type="EMBL" id="JASPKY010000517">
    <property type="protein sequence ID" value="KAK9694273.1"/>
    <property type="molecule type" value="Genomic_DNA"/>
</dbReference>
<organism evidence="2 3">
    <name type="scientific">Popillia japonica</name>
    <name type="common">Japanese beetle</name>
    <dbReference type="NCBI Taxonomy" id="7064"/>
    <lineage>
        <taxon>Eukaryota</taxon>
        <taxon>Metazoa</taxon>
        <taxon>Ecdysozoa</taxon>
        <taxon>Arthropoda</taxon>
        <taxon>Hexapoda</taxon>
        <taxon>Insecta</taxon>
        <taxon>Pterygota</taxon>
        <taxon>Neoptera</taxon>
        <taxon>Endopterygota</taxon>
        <taxon>Coleoptera</taxon>
        <taxon>Polyphaga</taxon>
        <taxon>Scarabaeiformia</taxon>
        <taxon>Scarabaeidae</taxon>
        <taxon>Rutelinae</taxon>
        <taxon>Popillia</taxon>
    </lineage>
</organism>
<dbReference type="SUPFAM" id="SSF48619">
    <property type="entry name" value="Phospholipase A2, PLA2"/>
    <property type="match status" value="1"/>
</dbReference>
<protein>
    <submittedName>
        <fullName evidence="2">Phospholipase A2-like domain</fullName>
    </submittedName>
</protein>
<dbReference type="AlphaFoldDB" id="A0AAW1IWP8"/>
<accession>A0AAW1IWP8</accession>
<proteinExistence type="predicted"/>
<dbReference type="GO" id="GO:0050482">
    <property type="term" value="P:arachidonate secretion"/>
    <property type="evidence" value="ECO:0007669"/>
    <property type="project" value="InterPro"/>
</dbReference>
<dbReference type="InterPro" id="IPR036444">
    <property type="entry name" value="PLipase_A2_dom_sf"/>
</dbReference>
<sequence>MKYYVGGGFINSAINALPFELHLPGGYKYCGPGTKLQKRLARGDKPKNELDAACMQHDIAYSQQKDLNKRHEADNILHNAAMNRVKSSDATIGEKVAALGVAGIMKAKVKLGMGLKRNNSNCNKILKKHLKLVDKIKKTVDNAYQAINETNDTFKKNTITVVNKKVRKRNKKPLIPTPNNNEILNAAMLDVINKRKRNDNASTMKPQVLKRKHSIELDDINKKQKLEEDNLISTNIASVKRKREIDDDDEIIPLIKKRN</sequence>
<reference evidence="2 3" key="1">
    <citation type="journal article" date="2024" name="BMC Genomics">
        <title>De novo assembly and annotation of Popillia japonica's genome with initial clues to its potential as an invasive pest.</title>
        <authorList>
            <person name="Cucini C."/>
            <person name="Boschi S."/>
            <person name="Funari R."/>
            <person name="Cardaioli E."/>
            <person name="Iannotti N."/>
            <person name="Marturano G."/>
            <person name="Paoli F."/>
            <person name="Bruttini M."/>
            <person name="Carapelli A."/>
            <person name="Frati F."/>
            <person name="Nardi F."/>
        </authorList>
    </citation>
    <scope>NUCLEOTIDE SEQUENCE [LARGE SCALE GENOMIC DNA]</scope>
    <source>
        <strain evidence="2">DMR45628</strain>
    </source>
</reference>
<dbReference type="GO" id="GO:0006644">
    <property type="term" value="P:phospholipid metabolic process"/>
    <property type="evidence" value="ECO:0007669"/>
    <property type="project" value="InterPro"/>
</dbReference>
<name>A0AAW1IWP8_POPJA</name>
<dbReference type="GO" id="GO:0004623">
    <property type="term" value="F:phospholipase A2 activity"/>
    <property type="evidence" value="ECO:0007669"/>
    <property type="project" value="InterPro"/>
</dbReference>
<keyword evidence="3" id="KW-1185">Reference proteome</keyword>